<name>A0A444U9D4_ACIRT</name>
<evidence type="ECO:0000256" key="2">
    <source>
        <dbReference type="SAM" id="Phobius"/>
    </source>
</evidence>
<dbReference type="AlphaFoldDB" id="A0A444U9D4"/>
<evidence type="ECO:0000256" key="1">
    <source>
        <dbReference type="ARBA" id="ARBA00010090"/>
    </source>
</evidence>
<dbReference type="Gene3D" id="1.20.1000.10">
    <property type="entry name" value="Guanylate-binding protein, C-terminal domain"/>
    <property type="match status" value="1"/>
</dbReference>
<dbReference type="GO" id="GO:0003924">
    <property type="term" value="F:GTPase activity"/>
    <property type="evidence" value="ECO:0007669"/>
    <property type="project" value="InterPro"/>
</dbReference>
<evidence type="ECO:0000313" key="5">
    <source>
        <dbReference type="Proteomes" id="UP000289886"/>
    </source>
</evidence>
<dbReference type="GO" id="GO:0016020">
    <property type="term" value="C:membrane"/>
    <property type="evidence" value="ECO:0007669"/>
    <property type="project" value="TreeGrafter"/>
</dbReference>
<dbReference type="InterPro" id="IPR008405">
    <property type="entry name" value="ApoL"/>
</dbReference>
<protein>
    <submittedName>
        <fullName evidence="4">Apolipoprotein L3</fullName>
    </submittedName>
</protein>
<dbReference type="InterPro" id="IPR036543">
    <property type="entry name" value="Guanylate-bd_C_sf"/>
</dbReference>
<dbReference type="Proteomes" id="UP000289886">
    <property type="component" value="Unassembled WGS sequence"/>
</dbReference>
<keyword evidence="5" id="KW-1185">Reference proteome</keyword>
<dbReference type="SUPFAM" id="SSF48340">
    <property type="entry name" value="Interferon-induced guanylate-binding protein 1 (GBP1), C-terminal domain"/>
    <property type="match status" value="1"/>
</dbReference>
<proteinExistence type="inferred from homology"/>
<keyword evidence="2" id="KW-0812">Transmembrane</keyword>
<dbReference type="GO" id="GO:0005525">
    <property type="term" value="F:GTP binding"/>
    <property type="evidence" value="ECO:0007669"/>
    <property type="project" value="InterPro"/>
</dbReference>
<comment type="caution">
    <text evidence="4">The sequence shown here is derived from an EMBL/GenBank/DDBJ whole genome shotgun (WGS) entry which is preliminary data.</text>
</comment>
<dbReference type="PANTHER" id="PTHR14096:SF28">
    <property type="entry name" value="APOLIPOPROTEIN L, 1-RELATED"/>
    <property type="match status" value="1"/>
</dbReference>
<dbReference type="Pfam" id="PF02841">
    <property type="entry name" value="GBP_C"/>
    <property type="match status" value="1"/>
</dbReference>
<reference evidence="4 5" key="1">
    <citation type="submission" date="2019-01" db="EMBL/GenBank/DDBJ databases">
        <title>Draft Genome and Complete Hox-Cluster Characterization of the Sterlet Sturgeon (Acipenser ruthenus).</title>
        <authorList>
            <person name="Wei Q."/>
        </authorList>
    </citation>
    <scope>NUCLEOTIDE SEQUENCE [LARGE SCALE GENOMIC DNA]</scope>
    <source>
        <strain evidence="4">WHYD16114868_AA</strain>
        <tissue evidence="4">Blood</tissue>
    </source>
</reference>
<feature type="transmembrane region" description="Helical" evidence="2">
    <location>
        <begin position="287"/>
        <end position="309"/>
    </location>
</feature>
<sequence>MDVPKQLVKFTSDGLAIDEEVAKYLSTLTGIVDLARSYVRMLNNNESVCLREAAKDMTETQLNHAFREAWDQFQSCVQTATIDQLPMETELEEIHSQAQQCAVKTYEKYTNFFIDMQKTLDKKSELLVLIENNREVLLKMNCEKSELKCRKEFYMLKKKHIGPLTDYTGKEAFEKMRSQVNQLIEEYEQLSGMGPAKENTFSKLCETELVDLLTFAFQATINFIEQQYAERKARIQDFVGNLKNIADIMDKLQMHSTIANVAGSSAAVVGSVLTITGLALLPFTFGASAILTGVGVGVGVAGGVTTVTADICRFVKNKNLNSDVKEAHEKSMQDLNYIAELLQYVCDQLSQQKEASDSNWMNNVFRLFALGNFVGVLDDVLAVGVRIAANVARVAGIVLAALTIVLDAYAIIKKSIEIHKGCKTERAKEIRDLAQSIEKELTKVEGFIAQMKKQKKDIK</sequence>
<keyword evidence="2" id="KW-1133">Transmembrane helix</keyword>
<dbReference type="GO" id="GO:0006869">
    <property type="term" value="P:lipid transport"/>
    <property type="evidence" value="ECO:0007669"/>
    <property type="project" value="InterPro"/>
</dbReference>
<dbReference type="InterPro" id="IPR003191">
    <property type="entry name" value="Guanylate-bd/ATL_C"/>
</dbReference>
<dbReference type="EMBL" id="SCEB01215013">
    <property type="protein sequence ID" value="RXM31778.1"/>
    <property type="molecule type" value="Genomic_DNA"/>
</dbReference>
<keyword evidence="4" id="KW-0449">Lipoprotein</keyword>
<dbReference type="GO" id="GO:0005576">
    <property type="term" value="C:extracellular region"/>
    <property type="evidence" value="ECO:0007669"/>
    <property type="project" value="InterPro"/>
</dbReference>
<organism evidence="4 5">
    <name type="scientific">Acipenser ruthenus</name>
    <name type="common">Sterlet sturgeon</name>
    <dbReference type="NCBI Taxonomy" id="7906"/>
    <lineage>
        <taxon>Eukaryota</taxon>
        <taxon>Metazoa</taxon>
        <taxon>Chordata</taxon>
        <taxon>Craniata</taxon>
        <taxon>Vertebrata</taxon>
        <taxon>Euteleostomi</taxon>
        <taxon>Actinopterygii</taxon>
        <taxon>Chondrostei</taxon>
        <taxon>Acipenseriformes</taxon>
        <taxon>Acipenseridae</taxon>
        <taxon>Acipenser</taxon>
    </lineage>
</organism>
<feature type="transmembrane region" description="Helical" evidence="2">
    <location>
        <begin position="394"/>
        <end position="412"/>
    </location>
</feature>
<gene>
    <name evidence="4" type="ORF">EOD39_16583</name>
</gene>
<dbReference type="GO" id="GO:0008289">
    <property type="term" value="F:lipid binding"/>
    <property type="evidence" value="ECO:0007669"/>
    <property type="project" value="InterPro"/>
</dbReference>
<comment type="similarity">
    <text evidence="1">Belongs to the apolipoprotein L family.</text>
</comment>
<feature type="transmembrane region" description="Helical" evidence="2">
    <location>
        <begin position="258"/>
        <end position="281"/>
    </location>
</feature>
<dbReference type="PANTHER" id="PTHR14096">
    <property type="entry name" value="APOLIPOPROTEIN L"/>
    <property type="match status" value="1"/>
</dbReference>
<evidence type="ECO:0000313" key="4">
    <source>
        <dbReference type="EMBL" id="RXM31778.1"/>
    </source>
</evidence>
<dbReference type="Pfam" id="PF05461">
    <property type="entry name" value="ApoL"/>
    <property type="match status" value="2"/>
</dbReference>
<accession>A0A444U9D4</accession>
<feature type="domain" description="Guanylate-binding protein/Atlastin C-terminal" evidence="3">
    <location>
        <begin position="33"/>
        <end position="199"/>
    </location>
</feature>
<dbReference type="GO" id="GO:0042157">
    <property type="term" value="P:lipoprotein metabolic process"/>
    <property type="evidence" value="ECO:0007669"/>
    <property type="project" value="InterPro"/>
</dbReference>
<feature type="transmembrane region" description="Helical" evidence="2">
    <location>
        <begin position="367"/>
        <end position="388"/>
    </location>
</feature>
<evidence type="ECO:0000259" key="3">
    <source>
        <dbReference type="Pfam" id="PF02841"/>
    </source>
</evidence>
<keyword evidence="2" id="KW-0472">Membrane</keyword>